<reference evidence="2" key="1">
    <citation type="submission" date="2020-08" db="EMBL/GenBank/DDBJ databases">
        <title>Sulfitobacter aestuariivivens sp. nov., isolated from a tidal flat.</title>
        <authorList>
            <person name="Park S."/>
            <person name="Yoon J.-H."/>
        </authorList>
    </citation>
    <scope>NUCLEOTIDE SEQUENCE</scope>
    <source>
        <strain evidence="2">TSTF-M16</strain>
    </source>
</reference>
<organism evidence="2 3">
    <name type="scientific">Sulfitobacter aestuariivivens</name>
    <dbReference type="NCBI Taxonomy" id="2766981"/>
    <lineage>
        <taxon>Bacteria</taxon>
        <taxon>Pseudomonadati</taxon>
        <taxon>Pseudomonadota</taxon>
        <taxon>Alphaproteobacteria</taxon>
        <taxon>Rhodobacterales</taxon>
        <taxon>Roseobacteraceae</taxon>
        <taxon>Sulfitobacter</taxon>
    </lineage>
</organism>
<dbReference type="RefSeq" id="WP_191075941.1">
    <property type="nucleotide sequence ID" value="NZ_JACTAG010000002.1"/>
</dbReference>
<gene>
    <name evidence="2" type="ORF">H9Q16_13450</name>
</gene>
<evidence type="ECO:0000256" key="1">
    <source>
        <dbReference type="SAM" id="SignalP"/>
    </source>
</evidence>
<dbReference type="EMBL" id="JACTAG010000002">
    <property type="protein sequence ID" value="MBD3664932.1"/>
    <property type="molecule type" value="Genomic_DNA"/>
</dbReference>
<keyword evidence="1" id="KW-0732">Signal</keyword>
<evidence type="ECO:0000313" key="2">
    <source>
        <dbReference type="EMBL" id="MBD3664932.1"/>
    </source>
</evidence>
<feature type="signal peptide" evidence="1">
    <location>
        <begin position="1"/>
        <end position="38"/>
    </location>
</feature>
<feature type="chain" id="PRO_5036851388" evidence="1">
    <location>
        <begin position="39"/>
        <end position="155"/>
    </location>
</feature>
<dbReference type="AlphaFoldDB" id="A0A927D820"/>
<keyword evidence="3" id="KW-1185">Reference proteome</keyword>
<protein>
    <submittedName>
        <fullName evidence="2">Uncharacterized protein</fullName>
    </submittedName>
</protein>
<proteinExistence type="predicted"/>
<accession>A0A927D820</accession>
<sequence length="155" mass="16965">MHFRIDLSKRFTCGAFRMKLTLKSLTIIAAVTCSGAIAETSQAPVQQHNSNALWFENWQGLSNAIMKVTDPNGKFSTIEAKSGTPVFQLQAGEVVDGIYQYELSAATDKTQKIVNQVDNGRGDAARDSVAVPFRLSGRFVVSRGVIVTPEEIKEE</sequence>
<comment type="caution">
    <text evidence="2">The sequence shown here is derived from an EMBL/GenBank/DDBJ whole genome shotgun (WGS) entry which is preliminary data.</text>
</comment>
<dbReference type="Proteomes" id="UP000635142">
    <property type="component" value="Unassembled WGS sequence"/>
</dbReference>
<evidence type="ECO:0000313" key="3">
    <source>
        <dbReference type="Proteomes" id="UP000635142"/>
    </source>
</evidence>
<name>A0A927D820_9RHOB</name>